<evidence type="ECO:0000313" key="13">
    <source>
        <dbReference type="EMBL" id="KAF9761539.1"/>
    </source>
</evidence>
<evidence type="ECO:0000256" key="11">
    <source>
        <dbReference type="RuleBase" id="RU004070"/>
    </source>
</evidence>
<keyword evidence="8 11" id="KW-0067">ATP-binding</keyword>
<comment type="caution">
    <text evidence="13">The sequence shown here is derived from an EMBL/GenBank/DDBJ whole genome shotgun (WGS) entry which is preliminary data.</text>
</comment>
<name>A0A9P6KXK3_9MICR</name>
<dbReference type="InterPro" id="IPR056875">
    <property type="entry name" value="MCM8/REC_WHD"/>
</dbReference>
<dbReference type="FunFam" id="2.20.28.10:FF:000003">
    <property type="entry name" value="DNA helicase"/>
    <property type="match status" value="1"/>
</dbReference>
<dbReference type="GO" id="GO:0016787">
    <property type="term" value="F:hydrolase activity"/>
    <property type="evidence" value="ECO:0007669"/>
    <property type="project" value="UniProtKB-KW"/>
</dbReference>
<dbReference type="OrthoDB" id="7462577at2759"/>
<dbReference type="GO" id="GO:0005524">
    <property type="term" value="F:ATP binding"/>
    <property type="evidence" value="ECO:0007669"/>
    <property type="project" value="UniProtKB-KW"/>
</dbReference>
<keyword evidence="7 13" id="KW-0347">Helicase</keyword>
<organism evidence="13 14">
    <name type="scientific">Nosema granulosis</name>
    <dbReference type="NCBI Taxonomy" id="83296"/>
    <lineage>
        <taxon>Eukaryota</taxon>
        <taxon>Fungi</taxon>
        <taxon>Fungi incertae sedis</taxon>
        <taxon>Microsporidia</taxon>
        <taxon>Nosematidae</taxon>
        <taxon>Nosema</taxon>
    </lineage>
</organism>
<feature type="domain" description="MCM C-terminal AAA(+) ATPase" evidence="12">
    <location>
        <begin position="280"/>
        <end position="483"/>
    </location>
</feature>
<dbReference type="PRINTS" id="PR01657">
    <property type="entry name" value="MCMFAMILY"/>
</dbReference>
<keyword evidence="14" id="KW-1185">Reference proteome</keyword>
<dbReference type="Proteomes" id="UP000740883">
    <property type="component" value="Unassembled WGS sequence"/>
</dbReference>
<evidence type="ECO:0000256" key="6">
    <source>
        <dbReference type="ARBA" id="ARBA00022801"/>
    </source>
</evidence>
<dbReference type="SUPFAM" id="SSF52540">
    <property type="entry name" value="P-loop containing nucleoside triphosphate hydrolases"/>
    <property type="match status" value="1"/>
</dbReference>
<dbReference type="InterPro" id="IPR041562">
    <property type="entry name" value="MCM_lid"/>
</dbReference>
<proteinExistence type="inferred from homology"/>
<sequence length="672" mass="76669">MHIESWSLYFPEEQYTVFNEGIEMIKEFKTKISIKDLNIVERDRCFYLDYKEFMEMLTEEMKEKNYETIIDCLSCAVSEILKENNFGIVKVKTRLLNYNEAQLEINADNYGKFTSLVGTVCRVGFKKIVLLKALFECTKCHEILSVEIQENIFKNPKKCNGLCKSKSFIFLFHHSSTIMRDMQEIKIQNITQEENIDSENLRSEVVDCLIYDEHVGTISPGDVLRVCGTISAENESSSLYKLILKVNNFEHLNAKNHFLTVDCGKNDFESFKNIAKMDNLLASLIHSLYTNIFGHDLIKVGMVLSLFGGTRKYVGQSQIRSEIHTLIVGDPGLGKSKMLLASCAVLPKSTYVSGNLTTTAGLTVSLTHDPNTGDFMADAGALVVADNGICCLDEFDKIDDHSALFEAMEEQKVTVAKGGVVCSIPTRSTIIAASNPKYGHFNRSKSLRDNLRFDNALLSRFDLIFILVDNLNDQENFEISDQILKRRHLSETHSRKVEKIVSSLDPFLGPLRKTSTTTILSLETLRKYINYARNFVNPILSTSAKEEIKKFYLEIRSKPSITTRDLESLMRLTEARAKIELRSIATKEDASFCIALYRRLFEKENLTKSKKKKLVEELKELAERRNSKIFTKQEILEIIKDCESNKPPGEVLEMLNYKGVLLKRNQNEYQIV</sequence>
<dbReference type="Pfam" id="PF17207">
    <property type="entry name" value="MCM_OB"/>
    <property type="match status" value="1"/>
</dbReference>
<reference evidence="13 14" key="1">
    <citation type="journal article" date="2020" name="Genome Biol. Evol.">
        <title>Comparative genomics of strictly vertically transmitted, feminizing microsporidia endosymbionts of amphipod crustaceans.</title>
        <authorList>
            <person name="Cormier A."/>
            <person name="Chebbi M.A."/>
            <person name="Giraud I."/>
            <person name="Wattier R."/>
            <person name="Teixeira M."/>
            <person name="Gilbert C."/>
            <person name="Rigaud T."/>
            <person name="Cordaux R."/>
        </authorList>
    </citation>
    <scope>NUCLEOTIDE SEQUENCE [LARGE SCALE GENOMIC DNA]</scope>
    <source>
        <strain evidence="13 14">Ou3-Ou53</strain>
    </source>
</reference>
<dbReference type="AlphaFoldDB" id="A0A9P6KXK3"/>
<dbReference type="PANTHER" id="PTHR11630:SF47">
    <property type="entry name" value="DNA HELICASE MCM8"/>
    <property type="match status" value="1"/>
</dbReference>
<dbReference type="PROSITE" id="PS50051">
    <property type="entry name" value="MCM_2"/>
    <property type="match status" value="1"/>
</dbReference>
<comment type="similarity">
    <text evidence="2 11">Belongs to the MCM family.</text>
</comment>
<dbReference type="Gene3D" id="2.20.28.10">
    <property type="match status" value="1"/>
</dbReference>
<dbReference type="GO" id="GO:0043596">
    <property type="term" value="C:nuclear replication fork"/>
    <property type="evidence" value="ECO:0007669"/>
    <property type="project" value="UniProtKB-ARBA"/>
</dbReference>
<dbReference type="InterPro" id="IPR031327">
    <property type="entry name" value="MCM"/>
</dbReference>
<dbReference type="GO" id="GO:0097373">
    <property type="term" value="C:MCM core complex"/>
    <property type="evidence" value="ECO:0007669"/>
    <property type="project" value="UniProtKB-ARBA"/>
</dbReference>
<dbReference type="InterPro" id="IPR033762">
    <property type="entry name" value="MCM_OB"/>
</dbReference>
<dbReference type="GO" id="GO:0031261">
    <property type="term" value="C:DNA replication preinitiation complex"/>
    <property type="evidence" value="ECO:0007669"/>
    <property type="project" value="UniProtKB-ARBA"/>
</dbReference>
<dbReference type="PANTHER" id="PTHR11630">
    <property type="entry name" value="DNA REPLICATION LICENSING FACTOR MCM FAMILY MEMBER"/>
    <property type="match status" value="1"/>
</dbReference>
<dbReference type="InterPro" id="IPR001208">
    <property type="entry name" value="MCM_dom"/>
</dbReference>
<evidence type="ECO:0000256" key="7">
    <source>
        <dbReference type="ARBA" id="ARBA00022806"/>
    </source>
</evidence>
<dbReference type="EMBL" id="SBJO01000313">
    <property type="protein sequence ID" value="KAF9761539.1"/>
    <property type="molecule type" value="Genomic_DNA"/>
</dbReference>
<evidence type="ECO:0000256" key="1">
    <source>
        <dbReference type="ARBA" id="ARBA00004123"/>
    </source>
</evidence>
<keyword evidence="5 11" id="KW-0547">Nucleotide-binding</keyword>
<dbReference type="Pfam" id="PF00493">
    <property type="entry name" value="MCM"/>
    <property type="match status" value="1"/>
</dbReference>
<dbReference type="SUPFAM" id="SSF50249">
    <property type="entry name" value="Nucleic acid-binding proteins"/>
    <property type="match status" value="1"/>
</dbReference>
<dbReference type="EC" id="3.6.4.12" evidence="3"/>
<evidence type="ECO:0000256" key="3">
    <source>
        <dbReference type="ARBA" id="ARBA00012551"/>
    </source>
</evidence>
<dbReference type="InterPro" id="IPR012340">
    <property type="entry name" value="NA-bd_OB-fold"/>
</dbReference>
<dbReference type="GO" id="GO:0017116">
    <property type="term" value="F:single-stranded DNA helicase activity"/>
    <property type="evidence" value="ECO:0007669"/>
    <property type="project" value="TreeGrafter"/>
</dbReference>
<dbReference type="GO" id="GO:0005656">
    <property type="term" value="C:nuclear pre-replicative complex"/>
    <property type="evidence" value="ECO:0007669"/>
    <property type="project" value="UniProtKB-ARBA"/>
</dbReference>
<keyword evidence="4" id="KW-0235">DNA replication</keyword>
<gene>
    <name evidence="13" type="primary">Mcm8</name>
    <name evidence="13" type="ORF">NGRA_2577</name>
</gene>
<evidence type="ECO:0000256" key="9">
    <source>
        <dbReference type="ARBA" id="ARBA00023125"/>
    </source>
</evidence>
<accession>A0A9P6KXK3</accession>
<dbReference type="GO" id="GO:0003697">
    <property type="term" value="F:single-stranded DNA binding"/>
    <property type="evidence" value="ECO:0007669"/>
    <property type="project" value="TreeGrafter"/>
</dbReference>
<keyword evidence="9 11" id="KW-0238">DNA-binding</keyword>
<evidence type="ECO:0000256" key="10">
    <source>
        <dbReference type="ARBA" id="ARBA00023242"/>
    </source>
</evidence>
<dbReference type="Gene3D" id="3.40.50.300">
    <property type="entry name" value="P-loop containing nucleotide triphosphate hydrolases"/>
    <property type="match status" value="1"/>
</dbReference>
<evidence type="ECO:0000256" key="5">
    <source>
        <dbReference type="ARBA" id="ARBA00022741"/>
    </source>
</evidence>
<protein>
    <recommendedName>
        <fullName evidence="3">DNA helicase</fullName>
        <ecNumber evidence="3">3.6.4.12</ecNumber>
    </recommendedName>
</protein>
<dbReference type="GO" id="GO:0006310">
    <property type="term" value="P:DNA recombination"/>
    <property type="evidence" value="ECO:0007669"/>
    <property type="project" value="UniProtKB-ARBA"/>
</dbReference>
<dbReference type="Pfam" id="PF17855">
    <property type="entry name" value="MCM_lid"/>
    <property type="match status" value="1"/>
</dbReference>
<dbReference type="GO" id="GO:0006279">
    <property type="term" value="P:premeiotic DNA replication"/>
    <property type="evidence" value="ECO:0007669"/>
    <property type="project" value="UniProtKB-ARBA"/>
</dbReference>
<dbReference type="GO" id="GO:0042555">
    <property type="term" value="C:MCM complex"/>
    <property type="evidence" value="ECO:0007669"/>
    <property type="project" value="UniProtKB-ARBA"/>
</dbReference>
<comment type="subcellular location">
    <subcellularLocation>
        <location evidence="1">Nucleus</location>
    </subcellularLocation>
</comment>
<evidence type="ECO:0000256" key="4">
    <source>
        <dbReference type="ARBA" id="ARBA00022705"/>
    </source>
</evidence>
<evidence type="ECO:0000313" key="14">
    <source>
        <dbReference type="Proteomes" id="UP000740883"/>
    </source>
</evidence>
<keyword evidence="6" id="KW-0378">Hydrolase</keyword>
<evidence type="ECO:0000259" key="12">
    <source>
        <dbReference type="PROSITE" id="PS50051"/>
    </source>
</evidence>
<dbReference type="Pfam" id="PF25051">
    <property type="entry name" value="WHD_MCM8"/>
    <property type="match status" value="1"/>
</dbReference>
<dbReference type="Gene3D" id="2.40.50.140">
    <property type="entry name" value="Nucleic acid-binding proteins"/>
    <property type="match status" value="1"/>
</dbReference>
<evidence type="ECO:0000256" key="2">
    <source>
        <dbReference type="ARBA" id="ARBA00008010"/>
    </source>
</evidence>
<evidence type="ECO:0000256" key="8">
    <source>
        <dbReference type="ARBA" id="ARBA00022840"/>
    </source>
</evidence>
<dbReference type="SMART" id="SM00350">
    <property type="entry name" value="MCM"/>
    <property type="match status" value="1"/>
</dbReference>
<keyword evidence="10" id="KW-0539">Nucleus</keyword>
<dbReference type="InterPro" id="IPR027417">
    <property type="entry name" value="P-loop_NTPase"/>
</dbReference>